<keyword evidence="2" id="KW-1185">Reference proteome</keyword>
<proteinExistence type="predicted"/>
<reference evidence="1 2" key="1">
    <citation type="journal article" date="2015" name="BMC Genomics">
        <title>Insights from the genome of Ophiocordyceps polyrhachis-furcata to pathogenicity and host specificity in insect fungi.</title>
        <authorList>
            <person name="Wichadakul D."/>
            <person name="Kobmoo N."/>
            <person name="Ingsriswang S."/>
            <person name="Tangphatsornruang S."/>
            <person name="Chantasingh D."/>
            <person name="Luangsa-ard J.J."/>
            <person name="Eurwilaichitr L."/>
        </authorList>
    </citation>
    <scope>NUCLEOTIDE SEQUENCE [LARGE SCALE GENOMIC DNA]</scope>
    <source>
        <strain evidence="1 2">BCC 54312</strain>
    </source>
</reference>
<name>A0A367KYR7_9HYPO</name>
<organism evidence="1 2">
    <name type="scientific">Ophiocordyceps polyrhachis-furcata BCC 54312</name>
    <dbReference type="NCBI Taxonomy" id="1330021"/>
    <lineage>
        <taxon>Eukaryota</taxon>
        <taxon>Fungi</taxon>
        <taxon>Dikarya</taxon>
        <taxon>Ascomycota</taxon>
        <taxon>Pezizomycotina</taxon>
        <taxon>Sordariomycetes</taxon>
        <taxon>Hypocreomycetidae</taxon>
        <taxon>Hypocreales</taxon>
        <taxon>Ophiocordycipitaceae</taxon>
        <taxon>Ophiocordyceps</taxon>
    </lineage>
</organism>
<sequence length="100" mass="11024">MSFGEPVSLASERRAYGSRTVVLPPTPFPSLLRLSFSLDDESLVLFIRFSRPRRAISASGLDGKMRRGVSVRADKGPPFPTQQMFVLGTAVPVVWHGAHR</sequence>
<gene>
    <name evidence="1" type="ORF">L249_1361</name>
</gene>
<evidence type="ECO:0000313" key="2">
    <source>
        <dbReference type="Proteomes" id="UP000253664"/>
    </source>
</evidence>
<protein>
    <submittedName>
        <fullName evidence="1">Uncharacterized protein</fullName>
    </submittedName>
</protein>
<accession>A0A367KYR7</accession>
<evidence type="ECO:0000313" key="1">
    <source>
        <dbReference type="EMBL" id="RCI07336.1"/>
    </source>
</evidence>
<dbReference type="AlphaFoldDB" id="A0A367KYR7"/>
<dbReference type="EMBL" id="LKCN02000062">
    <property type="protein sequence ID" value="RCI07336.1"/>
    <property type="molecule type" value="Genomic_DNA"/>
</dbReference>
<dbReference type="Proteomes" id="UP000253664">
    <property type="component" value="Unassembled WGS sequence"/>
</dbReference>
<comment type="caution">
    <text evidence="1">The sequence shown here is derived from an EMBL/GenBank/DDBJ whole genome shotgun (WGS) entry which is preliminary data.</text>
</comment>